<feature type="domain" description="GS catalytic" evidence="10">
    <location>
        <begin position="429"/>
        <end position="753"/>
    </location>
</feature>
<feature type="compositionally biased region" description="Basic and acidic residues" evidence="8">
    <location>
        <begin position="237"/>
        <end position="249"/>
    </location>
</feature>
<comment type="function">
    <text evidence="2">May act as a component of the cytoskeleton or as a chaperone for the reorganization of intermediate filament proteins during terminal differentiation in the lens. Does not seem to have enzymatic activity.</text>
</comment>
<evidence type="ECO:0000256" key="3">
    <source>
        <dbReference type="ARBA" id="ARBA00038790"/>
    </source>
</evidence>
<feature type="compositionally biased region" description="Basic and acidic residues" evidence="8">
    <location>
        <begin position="132"/>
        <end position="156"/>
    </location>
</feature>
<evidence type="ECO:0000256" key="5">
    <source>
        <dbReference type="ARBA" id="ARBA00042675"/>
    </source>
</evidence>
<accession>A0AAD1RF76</accession>
<sequence length="753" mass="84405">MDNETTINSEELAMTENDEIDGSVLSRIRRKRGVKVTGKYIPPLEWEKKDTSHTASFCDQSNFEKVYDGMENSTDSSFQTIDRMSTKLLLKEEKQGFALTNNRREDTTKMEQEKQRKDTKQVESPEAVGSKSTKDVSQEKIKDKKMDTKHSTERVSEELLPLGSAIPKETLEELKNFLKESPLFISRNKHNPKQTTPIALTPLPKTKENLADSSGLAFETFRPNMENNNKLQPLNTLERKESNEAKTGEKTSGSEQSQLVEEAVEGKHSFLNAKSGTTNGKEDDQGSVDFAECKYFSEKDLNSCDSGIQNSLHLITLVENVKQQIAREDIRFVRFEAADLHGVSRSKIIPSRLFHEKTVNGIYMPRGHLELIKNPRDVEMDNINAGQSNSDIRLKPDLTTFRILPWLEKTGRVICDTYTISGNPLLTSPRYLAKQMLNQLQESGFSLHSAFTYEFCAFGVADIINSKSIAFPAATLLTDHDQLFMQELFDGMYYTGGSIESFSSSSGPGQMEISFQPEYGLTCADNAFTFRTGLKEIAKKHGYIASFHADTEGFYNSGLLSHCLWNANGTKNLFSSDCQTEDLTEIGKKWLSGLLTHAAAISCLVAPGVSRRKHFSKDVKDSQDRICATWGSNDNRCVYNIKCHGSKGTYIENKLGSATANPYLVLAATIAAGLDGIKRNLNFFNGANSNCNLDKLSTVPLKLEDALSSLEEDTYITAALGETFIRYFVTVKQYELETEELDSERNTFLEYFI</sequence>
<dbReference type="PANTHER" id="PTHR43407">
    <property type="entry name" value="GLUTAMINE SYNTHETASE"/>
    <property type="match status" value="1"/>
</dbReference>
<dbReference type="SUPFAM" id="SSF55931">
    <property type="entry name" value="Glutamine synthetase/guanido kinase"/>
    <property type="match status" value="1"/>
</dbReference>
<dbReference type="InterPro" id="IPR014746">
    <property type="entry name" value="Gln_synth/guanido_kin_cat_dom"/>
</dbReference>
<dbReference type="Proteomes" id="UP001295444">
    <property type="component" value="Chromosome 02"/>
</dbReference>
<dbReference type="Pfam" id="PF00120">
    <property type="entry name" value="Gln-synt_C"/>
    <property type="match status" value="1"/>
</dbReference>
<evidence type="ECO:0000256" key="6">
    <source>
        <dbReference type="PROSITE-ProRule" id="PRU01330"/>
    </source>
</evidence>
<dbReference type="SUPFAM" id="SSF54368">
    <property type="entry name" value="Glutamine synthetase, N-terminal domain"/>
    <property type="match status" value="1"/>
</dbReference>
<evidence type="ECO:0000313" key="12">
    <source>
        <dbReference type="Proteomes" id="UP001295444"/>
    </source>
</evidence>
<feature type="compositionally biased region" description="Polar residues" evidence="8">
    <location>
        <begin position="225"/>
        <end position="235"/>
    </location>
</feature>
<dbReference type="InterPro" id="IPR036651">
    <property type="entry name" value="Gln_synt_N_sf"/>
</dbReference>
<organism evidence="11 12">
    <name type="scientific">Pelobates cultripes</name>
    <name type="common">Western spadefoot toad</name>
    <dbReference type="NCBI Taxonomy" id="61616"/>
    <lineage>
        <taxon>Eukaryota</taxon>
        <taxon>Metazoa</taxon>
        <taxon>Chordata</taxon>
        <taxon>Craniata</taxon>
        <taxon>Vertebrata</taxon>
        <taxon>Euteleostomi</taxon>
        <taxon>Amphibia</taxon>
        <taxon>Batrachia</taxon>
        <taxon>Anura</taxon>
        <taxon>Pelobatoidea</taxon>
        <taxon>Pelobatidae</taxon>
        <taxon>Pelobates</taxon>
    </lineage>
</organism>
<proteinExistence type="inferred from homology"/>
<feature type="region of interest" description="Disordered" evidence="8">
    <location>
        <begin position="222"/>
        <end position="263"/>
    </location>
</feature>
<dbReference type="PANTHER" id="PTHR43407:SF1">
    <property type="entry name" value="LENGSIN"/>
    <property type="match status" value="1"/>
</dbReference>
<comment type="similarity">
    <text evidence="1 6 7">Belongs to the glutamine synthetase family.</text>
</comment>
<reference evidence="11" key="1">
    <citation type="submission" date="2022-03" db="EMBL/GenBank/DDBJ databases">
        <authorList>
            <person name="Alioto T."/>
            <person name="Alioto T."/>
            <person name="Gomez Garrido J."/>
        </authorList>
    </citation>
    <scope>NUCLEOTIDE SEQUENCE</scope>
</reference>
<dbReference type="GO" id="GO:0016020">
    <property type="term" value="C:membrane"/>
    <property type="evidence" value="ECO:0007669"/>
    <property type="project" value="TreeGrafter"/>
</dbReference>
<keyword evidence="12" id="KW-1185">Reference proteome</keyword>
<dbReference type="GO" id="GO:0005737">
    <property type="term" value="C:cytoplasm"/>
    <property type="evidence" value="ECO:0007669"/>
    <property type="project" value="TreeGrafter"/>
</dbReference>
<evidence type="ECO:0000259" key="10">
    <source>
        <dbReference type="PROSITE" id="PS51987"/>
    </source>
</evidence>
<dbReference type="FunFam" id="3.10.20.70:FF:000007">
    <property type="entry name" value="LOW QUALITY PROTEIN: lengsin"/>
    <property type="match status" value="1"/>
</dbReference>
<dbReference type="Gene3D" id="3.30.590.10">
    <property type="entry name" value="Glutamine synthetase/guanido kinase, catalytic domain"/>
    <property type="match status" value="1"/>
</dbReference>
<dbReference type="SMART" id="SM01230">
    <property type="entry name" value="Gln-synt_C"/>
    <property type="match status" value="1"/>
</dbReference>
<feature type="compositionally biased region" description="Polar residues" evidence="8">
    <location>
        <begin position="250"/>
        <end position="259"/>
    </location>
</feature>
<evidence type="ECO:0000256" key="4">
    <source>
        <dbReference type="ARBA" id="ARBA00039404"/>
    </source>
</evidence>
<protein>
    <recommendedName>
        <fullName evidence="4">Lengsin</fullName>
    </recommendedName>
    <alternativeName>
        <fullName evidence="5">Glutamate-ammonia ligase domain-containing protein 1</fullName>
    </alternativeName>
</protein>
<comment type="subunit">
    <text evidence="3">Dodecamer. Interacts with BFSP2 and VIM.</text>
</comment>
<feature type="region of interest" description="Disordered" evidence="8">
    <location>
        <begin position="95"/>
        <end position="156"/>
    </location>
</feature>
<name>A0AAD1RF76_PELCU</name>
<feature type="domain" description="GS beta-grasp" evidence="9">
    <location>
        <begin position="328"/>
        <end position="422"/>
    </location>
</feature>
<dbReference type="PROSITE" id="PS51987">
    <property type="entry name" value="GS_CATALYTIC"/>
    <property type="match status" value="1"/>
</dbReference>
<dbReference type="InterPro" id="IPR008147">
    <property type="entry name" value="Gln_synt_N"/>
</dbReference>
<evidence type="ECO:0000313" key="11">
    <source>
        <dbReference type="EMBL" id="CAH2248805.1"/>
    </source>
</evidence>
<evidence type="ECO:0000256" key="7">
    <source>
        <dbReference type="RuleBase" id="RU000384"/>
    </source>
</evidence>
<gene>
    <name evidence="11" type="ORF">PECUL_23A025610</name>
</gene>
<feature type="compositionally biased region" description="Basic and acidic residues" evidence="8">
    <location>
        <begin position="102"/>
        <end position="123"/>
    </location>
</feature>
<evidence type="ECO:0000256" key="8">
    <source>
        <dbReference type="SAM" id="MobiDB-lite"/>
    </source>
</evidence>
<dbReference type="EMBL" id="OW240913">
    <property type="protein sequence ID" value="CAH2248805.1"/>
    <property type="molecule type" value="Genomic_DNA"/>
</dbReference>
<dbReference type="Gene3D" id="3.10.20.70">
    <property type="entry name" value="Glutamine synthetase, N-terminal domain"/>
    <property type="match status" value="1"/>
</dbReference>
<dbReference type="InterPro" id="IPR008146">
    <property type="entry name" value="Gln_synth_cat_dom"/>
</dbReference>
<evidence type="ECO:0000256" key="1">
    <source>
        <dbReference type="ARBA" id="ARBA00009897"/>
    </source>
</evidence>
<dbReference type="FunFam" id="3.30.590.10:FF:000009">
    <property type="entry name" value="Lengsin, lens protein with glutamine synthetase domain"/>
    <property type="match status" value="1"/>
</dbReference>
<dbReference type="PROSITE" id="PS51986">
    <property type="entry name" value="GS_BETA_GRASP"/>
    <property type="match status" value="1"/>
</dbReference>
<dbReference type="GO" id="GO:0004356">
    <property type="term" value="F:glutamine synthetase activity"/>
    <property type="evidence" value="ECO:0007669"/>
    <property type="project" value="InterPro"/>
</dbReference>
<dbReference type="AlphaFoldDB" id="A0AAD1RF76"/>
<evidence type="ECO:0000259" key="9">
    <source>
        <dbReference type="PROSITE" id="PS51986"/>
    </source>
</evidence>
<evidence type="ECO:0000256" key="2">
    <source>
        <dbReference type="ARBA" id="ARBA00037583"/>
    </source>
</evidence>
<dbReference type="GO" id="GO:0006542">
    <property type="term" value="P:glutamine biosynthetic process"/>
    <property type="evidence" value="ECO:0007669"/>
    <property type="project" value="InterPro"/>
</dbReference>